<evidence type="ECO:0000256" key="8">
    <source>
        <dbReference type="ARBA" id="ARBA00022679"/>
    </source>
</evidence>
<comment type="subcellular location">
    <subcellularLocation>
        <location evidence="1">Cell inner membrane</location>
        <topology evidence="1">Multi-pass membrane protein</topology>
    </subcellularLocation>
</comment>
<feature type="domain" description="Glycosyltransferase 2-like" evidence="14">
    <location>
        <begin position="235"/>
        <end position="434"/>
    </location>
</feature>
<dbReference type="Gene3D" id="3.90.550.10">
    <property type="entry name" value="Spore Coat Polysaccharide Biosynthesis Protein SpsA, Chain A"/>
    <property type="match status" value="1"/>
</dbReference>
<evidence type="ECO:0000259" key="14">
    <source>
        <dbReference type="Pfam" id="PF13632"/>
    </source>
</evidence>
<keyword evidence="7 15" id="KW-0328">Glycosyltransferase</keyword>
<evidence type="ECO:0000256" key="2">
    <source>
        <dbReference type="ARBA" id="ARBA00005001"/>
    </source>
</evidence>
<feature type="transmembrane region" description="Helical" evidence="13">
    <location>
        <begin position="494"/>
        <end position="517"/>
    </location>
</feature>
<evidence type="ECO:0000256" key="11">
    <source>
        <dbReference type="ARBA" id="ARBA00023136"/>
    </source>
</evidence>
<evidence type="ECO:0000256" key="1">
    <source>
        <dbReference type="ARBA" id="ARBA00004429"/>
    </source>
</evidence>
<feature type="transmembrane region" description="Helical" evidence="13">
    <location>
        <begin position="406"/>
        <end position="435"/>
    </location>
</feature>
<evidence type="ECO:0000313" key="16">
    <source>
        <dbReference type="Proteomes" id="UP001597302"/>
    </source>
</evidence>
<dbReference type="InterPro" id="IPR001173">
    <property type="entry name" value="Glyco_trans_2-like"/>
</dbReference>
<dbReference type="SUPFAM" id="SSF53448">
    <property type="entry name" value="Nucleotide-diphospho-sugar transferases"/>
    <property type="match status" value="1"/>
</dbReference>
<reference evidence="16" key="1">
    <citation type="journal article" date="2019" name="Int. J. Syst. Evol. Microbiol.">
        <title>The Global Catalogue of Microorganisms (GCM) 10K type strain sequencing project: providing services to taxonomists for standard genome sequencing and annotation.</title>
        <authorList>
            <consortium name="The Broad Institute Genomics Platform"/>
            <consortium name="The Broad Institute Genome Sequencing Center for Infectious Disease"/>
            <person name="Wu L."/>
            <person name="Ma J."/>
        </authorList>
    </citation>
    <scope>NUCLEOTIDE SEQUENCE [LARGE SCALE GENOMIC DNA]</scope>
    <source>
        <strain evidence="16">CCM 8875</strain>
    </source>
</reference>
<evidence type="ECO:0000256" key="3">
    <source>
        <dbReference type="ARBA" id="ARBA00009337"/>
    </source>
</evidence>
<organism evidence="15 16">
    <name type="scientific">Paracoccus nototheniae</name>
    <dbReference type="NCBI Taxonomy" id="2489002"/>
    <lineage>
        <taxon>Bacteria</taxon>
        <taxon>Pseudomonadati</taxon>
        <taxon>Pseudomonadota</taxon>
        <taxon>Alphaproteobacteria</taxon>
        <taxon>Rhodobacterales</taxon>
        <taxon>Paracoccaceae</taxon>
        <taxon>Paracoccus</taxon>
    </lineage>
</organism>
<keyword evidence="8 15" id="KW-0808">Transferase</keyword>
<gene>
    <name evidence="15" type="primary">mdoH</name>
    <name evidence="15" type="ORF">ACFQ5P_12570</name>
</gene>
<evidence type="ECO:0000256" key="7">
    <source>
        <dbReference type="ARBA" id="ARBA00022676"/>
    </source>
</evidence>
<dbReference type="Pfam" id="PF13632">
    <property type="entry name" value="Glyco_trans_2_3"/>
    <property type="match status" value="1"/>
</dbReference>
<keyword evidence="10 13" id="KW-1133">Transmembrane helix</keyword>
<feature type="region of interest" description="Disordered" evidence="12">
    <location>
        <begin position="1"/>
        <end position="21"/>
    </location>
</feature>
<protein>
    <recommendedName>
        <fullName evidence="4">Glucans biosynthesis glucosyltransferase H</fullName>
    </recommendedName>
</protein>
<dbReference type="PANTHER" id="PTHR43867:SF5">
    <property type="entry name" value="GLUCANS BIOSYNTHESIS GLUCOSYLTRANSFERASE H"/>
    <property type="match status" value="1"/>
</dbReference>
<dbReference type="CDD" id="cd04191">
    <property type="entry name" value="Glucan_BSP_MdoH"/>
    <property type="match status" value="1"/>
</dbReference>
<dbReference type="InterPro" id="IPR029044">
    <property type="entry name" value="Nucleotide-diphossugar_trans"/>
</dbReference>
<evidence type="ECO:0000256" key="12">
    <source>
        <dbReference type="SAM" id="MobiDB-lite"/>
    </source>
</evidence>
<keyword evidence="16" id="KW-1185">Reference proteome</keyword>
<sequence length="716" mass="77579">MTLAPDMPQASGPDAVTDRAADRAAGRGVTPAIVPPLAPLAMPVQDFAAAPHGGPGRQTNGLRVWLARLIAFGGMAALAVIGFTQMLAAFGANPTPMQIALLVLFVPTFAWVGFSFCGSLAGFLAPALTTPDGPNEARLVVVMPIYHEDVAVSTGLLVALAREMDALGMTGAEIFVLSDTRNPDIAVNETLVIDAARALSPLPIWYRRRLTNEDRKSGNLAQFVRNWGGRYDQMVVLDADSVMSGATIKALSARMNADPRMGLIQTMPMLVGGETIFARLTQFAGRVYGPMIARGVAAWSGNTGNYWGHNAIIRVEAFARACGLPTLPGQPPFGGTILSHDFVEAAAMCRAGWTVRLDHDLRGSYEGCPPTLLDMAARERRWAQGNLQHSRLLRIRGLRGLSRAHFIIGIMGFLMSPLWLALILVGLVLSATVLLSTPEYFPNAYQLFPEWPVFDSRRMLWLFAGAMTLLLLPKFIATFRAWMRPLARNSGGRVRIFTSAIFETILSALIAPVQMLVQTRQIFEILSGRDSGWDAQTRAGSMPSWGVVARHHWAHVVLGALTLLVLATFSPEQLIWLSPILAGLILSPLTSRLSASPVFGRWARLRGLLVTPEERDPPAILTEAAAISRSLPRPVPGRNGLMRLGDDPDLLARHVAMLAPLPDDLPRPLRLARVTAGAKIDHAATRAQALDDLDAPETDAMLLDPTLLTRWSRLPA</sequence>
<dbReference type="RefSeq" id="WP_131573570.1">
    <property type="nucleotide sequence ID" value="NZ_CBCSAJ010000007.1"/>
</dbReference>
<evidence type="ECO:0000256" key="10">
    <source>
        <dbReference type="ARBA" id="ARBA00022989"/>
    </source>
</evidence>
<dbReference type="Proteomes" id="UP001597302">
    <property type="component" value="Unassembled WGS sequence"/>
</dbReference>
<feature type="transmembrane region" description="Helical" evidence="13">
    <location>
        <begin position="99"/>
        <end position="125"/>
    </location>
</feature>
<evidence type="ECO:0000313" key="15">
    <source>
        <dbReference type="EMBL" id="MFD1482130.1"/>
    </source>
</evidence>
<comment type="caution">
    <text evidence="15">The sequence shown here is derived from an EMBL/GenBank/DDBJ whole genome shotgun (WGS) entry which is preliminary data.</text>
</comment>
<evidence type="ECO:0000256" key="9">
    <source>
        <dbReference type="ARBA" id="ARBA00022692"/>
    </source>
</evidence>
<keyword evidence="5" id="KW-1003">Cell membrane</keyword>
<evidence type="ECO:0000256" key="5">
    <source>
        <dbReference type="ARBA" id="ARBA00022475"/>
    </source>
</evidence>
<evidence type="ECO:0000256" key="4">
    <source>
        <dbReference type="ARBA" id="ARBA00020585"/>
    </source>
</evidence>
<keyword evidence="11 13" id="KW-0472">Membrane</keyword>
<dbReference type="PANTHER" id="PTHR43867">
    <property type="entry name" value="CELLULOSE SYNTHASE CATALYTIC SUBUNIT A [UDP-FORMING]"/>
    <property type="match status" value="1"/>
</dbReference>
<keyword evidence="6" id="KW-0997">Cell inner membrane</keyword>
<feature type="transmembrane region" description="Helical" evidence="13">
    <location>
        <begin position="65"/>
        <end position="87"/>
    </location>
</feature>
<dbReference type="EMBL" id="JBHTOQ010000022">
    <property type="protein sequence ID" value="MFD1482130.1"/>
    <property type="molecule type" value="Genomic_DNA"/>
</dbReference>
<comment type="similarity">
    <text evidence="3">Belongs to the glycosyltransferase 2 family. OpgH subfamily.</text>
</comment>
<comment type="pathway">
    <text evidence="2">Glycan metabolism; osmoregulated periplasmic glucan (OPG) biosynthesis.</text>
</comment>
<proteinExistence type="inferred from homology"/>
<feature type="transmembrane region" description="Helical" evidence="13">
    <location>
        <begin position="459"/>
        <end position="482"/>
    </location>
</feature>
<evidence type="ECO:0000256" key="13">
    <source>
        <dbReference type="SAM" id="Phobius"/>
    </source>
</evidence>
<dbReference type="GO" id="GO:0016757">
    <property type="term" value="F:glycosyltransferase activity"/>
    <property type="evidence" value="ECO:0007669"/>
    <property type="project" value="UniProtKB-KW"/>
</dbReference>
<dbReference type="NCBIfam" id="NF003958">
    <property type="entry name" value="PRK05454.2-1"/>
    <property type="match status" value="1"/>
</dbReference>
<evidence type="ECO:0000256" key="6">
    <source>
        <dbReference type="ARBA" id="ARBA00022519"/>
    </source>
</evidence>
<accession>A0ABW4E0V3</accession>
<name>A0ABW4E0V3_9RHOB</name>
<dbReference type="NCBIfam" id="NF003962">
    <property type="entry name" value="PRK05454.2-5"/>
    <property type="match status" value="1"/>
</dbReference>
<keyword evidence="9 13" id="KW-0812">Transmembrane</keyword>
<dbReference type="InterPro" id="IPR050321">
    <property type="entry name" value="Glycosyltr_2/OpgH_subfam"/>
</dbReference>